<comment type="catalytic activity">
    <reaction evidence="8">
        <text>a 2,3-saturated acyl-[ACP] + NAD(+) = a (2E)-enoyl-[ACP] + NADH + H(+)</text>
        <dbReference type="Rhea" id="RHEA:10240"/>
        <dbReference type="Rhea" id="RHEA-COMP:9925"/>
        <dbReference type="Rhea" id="RHEA-COMP:9926"/>
        <dbReference type="ChEBI" id="CHEBI:15378"/>
        <dbReference type="ChEBI" id="CHEBI:57540"/>
        <dbReference type="ChEBI" id="CHEBI:57945"/>
        <dbReference type="ChEBI" id="CHEBI:78784"/>
        <dbReference type="ChEBI" id="CHEBI:78785"/>
        <dbReference type="EC" id="1.3.1.9"/>
    </reaction>
</comment>
<feature type="binding site" evidence="11">
    <location>
        <begin position="20"/>
        <end position="21"/>
    </location>
    <ligand>
        <name>NAD(+)</name>
        <dbReference type="ChEBI" id="CHEBI:57540"/>
    </ligand>
</feature>
<dbReference type="EC" id="1.3.1.9" evidence="8"/>
<feature type="binding site" evidence="11">
    <location>
        <begin position="195"/>
        <end position="199"/>
    </location>
    <ligand>
        <name>NAD(+)</name>
        <dbReference type="ChEBI" id="CHEBI:57540"/>
    </ligand>
</feature>
<comment type="pathway">
    <text evidence="1">Lipid metabolism.</text>
</comment>
<evidence type="ECO:0000256" key="2">
    <source>
        <dbReference type="ARBA" id="ARBA00009233"/>
    </source>
</evidence>
<feature type="binding site" evidence="11">
    <location>
        <position position="94"/>
    </location>
    <ligand>
        <name>NAD(+)</name>
        <dbReference type="ChEBI" id="CHEBI:57540"/>
    </ligand>
</feature>
<dbReference type="SUPFAM" id="SSF51735">
    <property type="entry name" value="NAD(P)-binding Rossmann-fold domains"/>
    <property type="match status" value="1"/>
</dbReference>
<proteinExistence type="inferred from homology"/>
<dbReference type="EMBL" id="QQZY01000003">
    <property type="protein sequence ID" value="RDI74513.1"/>
    <property type="molecule type" value="Genomic_DNA"/>
</dbReference>
<evidence type="ECO:0000256" key="1">
    <source>
        <dbReference type="ARBA" id="ARBA00005189"/>
    </source>
</evidence>
<evidence type="ECO:0000256" key="7">
    <source>
        <dbReference type="ARBA" id="ARBA00023160"/>
    </source>
</evidence>
<comment type="similarity">
    <text evidence="2 8">Belongs to the short-chain dehydrogenases/reductases (SDR) family. FabI subfamily.</text>
</comment>
<evidence type="ECO:0000256" key="5">
    <source>
        <dbReference type="ARBA" id="ARBA00023002"/>
    </source>
</evidence>
<feature type="active site" description="Proton acceptor" evidence="9">
    <location>
        <position position="159"/>
    </location>
</feature>
<feature type="binding site" evidence="11">
    <location>
        <position position="166"/>
    </location>
    <ligand>
        <name>NAD(+)</name>
        <dbReference type="ChEBI" id="CHEBI:57540"/>
    </ligand>
</feature>
<gene>
    <name evidence="12" type="ORF">Gocc_1402</name>
</gene>
<dbReference type="PIRSF" id="PIRSF000094">
    <property type="entry name" value="Enoyl-ACP_rdct"/>
    <property type="match status" value="1"/>
</dbReference>
<feature type="binding site" evidence="10">
    <location>
        <position position="97"/>
    </location>
    <ligand>
        <name>substrate</name>
    </ligand>
</feature>
<keyword evidence="3 8" id="KW-0444">Lipid biosynthesis</keyword>
<keyword evidence="7 8" id="KW-0275">Fatty acid biosynthesis</keyword>
<protein>
    <recommendedName>
        <fullName evidence="8">Enoyl-[acyl-carrier-protein] reductase [NADH]</fullName>
        <ecNumber evidence="8">1.3.1.9</ecNumber>
    </recommendedName>
</protein>
<dbReference type="Proteomes" id="UP000254134">
    <property type="component" value="Unassembled WGS sequence"/>
</dbReference>
<dbReference type="Pfam" id="PF13561">
    <property type="entry name" value="adh_short_C2"/>
    <property type="match status" value="1"/>
</dbReference>
<evidence type="ECO:0000256" key="3">
    <source>
        <dbReference type="ARBA" id="ARBA00022516"/>
    </source>
</evidence>
<feature type="binding site" evidence="11">
    <location>
        <position position="14"/>
    </location>
    <ligand>
        <name>NAD(+)</name>
        <dbReference type="ChEBI" id="CHEBI:57540"/>
    </ligand>
</feature>
<dbReference type="GO" id="GO:0004318">
    <property type="term" value="F:enoyl-[acyl-carrier-protein] reductase (NADH) activity"/>
    <property type="evidence" value="ECO:0007669"/>
    <property type="project" value="UniProtKB-EC"/>
</dbReference>
<comment type="caution">
    <text evidence="12">The sequence shown here is derived from an EMBL/GenBank/DDBJ whole genome shotgun (WGS) entry which is preliminary data.</text>
</comment>
<dbReference type="PANTHER" id="PTHR43159">
    <property type="entry name" value="ENOYL-[ACYL-CARRIER-PROTEIN] REDUCTASE"/>
    <property type="match status" value="1"/>
</dbReference>
<reference evidence="13" key="2">
    <citation type="journal article" date="2019" name="MicrobiologyOpen">
        <title>High-quality draft genome sequence of Gaiella occulta isolated from a 150 meter deep mineral water borehole and comparison with the genome sequences of other deep-branching lineages of the phylum Actinobacteria.</title>
        <authorList>
            <person name="Severino R."/>
            <person name="Froufe H.J.C."/>
            <person name="Barroso C."/>
            <person name="Albuquerque L."/>
            <person name="Lobo-da-Cunha A."/>
            <person name="da Costa M.S."/>
            <person name="Egas C."/>
        </authorList>
    </citation>
    <scope>NUCLEOTIDE SEQUENCE [LARGE SCALE GENOMIC DNA]</scope>
    <source>
        <strain evidence="13">F2-233</strain>
    </source>
</reference>
<feature type="binding site" evidence="11">
    <location>
        <begin position="65"/>
        <end position="66"/>
    </location>
    <ligand>
        <name>NAD(+)</name>
        <dbReference type="ChEBI" id="CHEBI:57540"/>
    </ligand>
</feature>
<dbReference type="GO" id="GO:0006633">
    <property type="term" value="P:fatty acid biosynthetic process"/>
    <property type="evidence" value="ECO:0007669"/>
    <property type="project" value="UniProtKB-KW"/>
</dbReference>
<reference evidence="12 13" key="1">
    <citation type="submission" date="2018-07" db="EMBL/GenBank/DDBJ databases">
        <title>High-quality-draft genome sequence of Gaiella occulta.</title>
        <authorList>
            <person name="Severino R."/>
            <person name="Froufe H.J.C."/>
            <person name="Rainey F.A."/>
            <person name="Barroso C."/>
            <person name="Albuquerque L."/>
            <person name="Lobo-Da-Cunha A."/>
            <person name="Da Costa M.S."/>
            <person name="Egas C."/>
        </authorList>
    </citation>
    <scope>NUCLEOTIDE SEQUENCE [LARGE SCALE GENOMIC DNA]</scope>
    <source>
        <strain evidence="12 13">F2-233</strain>
    </source>
</reference>
<organism evidence="12 13">
    <name type="scientific">Gaiella occulta</name>
    <dbReference type="NCBI Taxonomy" id="1002870"/>
    <lineage>
        <taxon>Bacteria</taxon>
        <taxon>Bacillati</taxon>
        <taxon>Actinomycetota</taxon>
        <taxon>Thermoleophilia</taxon>
        <taxon>Gaiellales</taxon>
        <taxon>Gaiellaceae</taxon>
        <taxon>Gaiella</taxon>
    </lineage>
</organism>
<dbReference type="RefSeq" id="WP_114795853.1">
    <property type="nucleotide sequence ID" value="NZ_QQZY01000003.1"/>
</dbReference>
<dbReference type="PRINTS" id="PR00081">
    <property type="entry name" value="GDHRDH"/>
</dbReference>
<evidence type="ECO:0000256" key="4">
    <source>
        <dbReference type="ARBA" id="ARBA00022832"/>
    </source>
</evidence>
<evidence type="ECO:0000313" key="12">
    <source>
        <dbReference type="EMBL" id="RDI74513.1"/>
    </source>
</evidence>
<name>A0A7M2YWK8_9ACTN</name>
<dbReference type="InterPro" id="IPR036291">
    <property type="entry name" value="NAD(P)-bd_dom_sf"/>
</dbReference>
<evidence type="ECO:0000256" key="9">
    <source>
        <dbReference type="PIRSR" id="PIRSR000094-1"/>
    </source>
</evidence>
<feature type="binding site" evidence="11">
    <location>
        <position position="41"/>
    </location>
    <ligand>
        <name>NAD(+)</name>
        <dbReference type="ChEBI" id="CHEBI:57540"/>
    </ligand>
</feature>
<dbReference type="Gene3D" id="3.40.50.720">
    <property type="entry name" value="NAD(P)-binding Rossmann-like Domain"/>
    <property type="match status" value="1"/>
</dbReference>
<keyword evidence="6" id="KW-0443">Lipid metabolism</keyword>
<dbReference type="InterPro" id="IPR002347">
    <property type="entry name" value="SDR_fam"/>
</dbReference>
<evidence type="ECO:0000256" key="8">
    <source>
        <dbReference type="PIRNR" id="PIRNR000094"/>
    </source>
</evidence>
<accession>A0A7M2YWK8</accession>
<dbReference type="OrthoDB" id="9803628at2"/>
<dbReference type="UniPathway" id="UPA00915"/>
<keyword evidence="4" id="KW-0276">Fatty acid metabolism</keyword>
<dbReference type="AlphaFoldDB" id="A0A7M2YWK8"/>
<dbReference type="CDD" id="cd05372">
    <property type="entry name" value="ENR_SDR"/>
    <property type="match status" value="1"/>
</dbReference>
<dbReference type="InterPro" id="IPR014358">
    <property type="entry name" value="Enoyl-ACP_Rdtase_NADH"/>
</dbReference>
<evidence type="ECO:0000256" key="6">
    <source>
        <dbReference type="ARBA" id="ARBA00023098"/>
    </source>
</evidence>
<keyword evidence="8 11" id="KW-0520">NAD</keyword>
<dbReference type="Gene3D" id="1.10.8.400">
    <property type="entry name" value="Enoyl acyl carrier protein reductase"/>
    <property type="match status" value="1"/>
</dbReference>
<evidence type="ECO:0000256" key="10">
    <source>
        <dbReference type="PIRSR" id="PIRSR000094-2"/>
    </source>
</evidence>
<dbReference type="PANTHER" id="PTHR43159:SF2">
    <property type="entry name" value="ENOYL-[ACYL-CARRIER-PROTEIN] REDUCTASE [NADH], CHLOROPLASTIC"/>
    <property type="match status" value="1"/>
</dbReference>
<feature type="active site" description="Proton acceptor" evidence="9">
    <location>
        <position position="149"/>
    </location>
</feature>
<sequence>MAGRFEGKQALILGVANKRSIAWAIAKRLHDEGAELAFTYQGERIEKGVRELAESVGAKLVTECDVRSDEDVARVFAETGEAFGGGLDVLVHSVAFAAAEDLEGRFVDTPRDRFWMAVDISAYSLVACARAAEPLMQARGGGSIVTMTYLGGVRAVPHYNVMGVAKATLDASMRYLAWDLGQSGIRVNAVSAGPVRTLAARSIAGFTTMEEMFEQRAPLHRHIAADDVGGAAAYLLSDDAANVTGTMLYVDSGYHAMGM</sequence>
<evidence type="ECO:0000256" key="11">
    <source>
        <dbReference type="PIRSR" id="PIRSR000094-3"/>
    </source>
</evidence>
<keyword evidence="13" id="KW-1185">Reference proteome</keyword>
<evidence type="ECO:0000313" key="13">
    <source>
        <dbReference type="Proteomes" id="UP000254134"/>
    </source>
</evidence>
<keyword evidence="5 8" id="KW-0560">Oxidoreductase</keyword>